<dbReference type="EMBL" id="GL377304">
    <property type="protein sequence ID" value="EFI98728.1"/>
    <property type="molecule type" value="Genomic_DNA"/>
</dbReference>
<feature type="signal peptide" evidence="2">
    <location>
        <begin position="1"/>
        <end position="19"/>
    </location>
</feature>
<dbReference type="VEuPathDB" id="FungiDB:SCHCODRAFT_02676007"/>
<dbReference type="KEGG" id="scm:SCHCO_02676007"/>
<gene>
    <name evidence="3" type="ORF">SCHCODRAFT_256354</name>
</gene>
<keyword evidence="4" id="KW-1185">Reference proteome</keyword>
<feature type="compositionally biased region" description="Low complexity" evidence="1">
    <location>
        <begin position="338"/>
        <end position="348"/>
    </location>
</feature>
<feature type="region of interest" description="Disordered" evidence="1">
    <location>
        <begin position="317"/>
        <end position="374"/>
    </location>
</feature>
<dbReference type="InParanoid" id="D8PYP3"/>
<feature type="region of interest" description="Disordered" evidence="1">
    <location>
        <begin position="409"/>
        <end position="446"/>
    </location>
</feature>
<proteinExistence type="predicted"/>
<evidence type="ECO:0008006" key="5">
    <source>
        <dbReference type="Google" id="ProtNLM"/>
    </source>
</evidence>
<dbReference type="PANTHER" id="PTHR36182">
    <property type="entry name" value="PROTEIN, PUTATIVE (AFU_ORTHOLOGUE AFUA_6G10930)-RELATED"/>
    <property type="match status" value="1"/>
</dbReference>
<keyword evidence="2" id="KW-0732">Signal</keyword>
<protein>
    <recommendedName>
        <fullName evidence="5">Lytic polysaccharide monooxygenase</fullName>
    </recommendedName>
</protein>
<feature type="compositionally biased region" description="Low complexity" evidence="1">
    <location>
        <begin position="413"/>
        <end position="425"/>
    </location>
</feature>
<feature type="compositionally biased region" description="Low complexity" evidence="1">
    <location>
        <begin position="317"/>
        <end position="329"/>
    </location>
</feature>
<evidence type="ECO:0000256" key="2">
    <source>
        <dbReference type="SAM" id="SignalP"/>
    </source>
</evidence>
<feature type="region of interest" description="Disordered" evidence="1">
    <location>
        <begin position="200"/>
        <end position="246"/>
    </location>
</feature>
<evidence type="ECO:0000256" key="1">
    <source>
        <dbReference type="SAM" id="MobiDB-lite"/>
    </source>
</evidence>
<dbReference type="OMA" id="HMFISSP"/>
<dbReference type="eggNOG" id="ENOG502RZYG">
    <property type="taxonomic scope" value="Eukaryota"/>
</dbReference>
<dbReference type="OrthoDB" id="2342176at2759"/>
<feature type="compositionally biased region" description="Gly residues" evidence="1">
    <location>
        <begin position="225"/>
        <end position="246"/>
    </location>
</feature>
<evidence type="ECO:0000313" key="3">
    <source>
        <dbReference type="EMBL" id="EFI98728.1"/>
    </source>
</evidence>
<feature type="compositionally biased region" description="Low complexity" evidence="1">
    <location>
        <begin position="356"/>
        <end position="366"/>
    </location>
</feature>
<feature type="compositionally biased region" description="Basic residues" evidence="1">
    <location>
        <begin position="434"/>
        <end position="446"/>
    </location>
</feature>
<dbReference type="PANTHER" id="PTHR36182:SF1">
    <property type="entry name" value="PROTEIN, PUTATIVE (AFU_ORTHOLOGUE AFUA_6G10930)-RELATED"/>
    <property type="match status" value="1"/>
</dbReference>
<accession>D8PYP3</accession>
<dbReference type="Proteomes" id="UP000007431">
    <property type="component" value="Unassembled WGS sequence"/>
</dbReference>
<dbReference type="GeneID" id="9585244"/>
<feature type="chain" id="PRO_5003120432" description="Lytic polysaccharide monooxygenase" evidence="2">
    <location>
        <begin position="20"/>
        <end position="446"/>
    </location>
</feature>
<dbReference type="AlphaFoldDB" id="D8PYP3"/>
<dbReference type="Gene3D" id="2.70.50.70">
    <property type="match status" value="1"/>
</dbReference>
<dbReference type="HOGENOM" id="CLU_032571_1_1_1"/>
<organism evidence="4">
    <name type="scientific">Schizophyllum commune (strain H4-8 / FGSC 9210)</name>
    <name type="common">Split gill fungus</name>
    <dbReference type="NCBI Taxonomy" id="578458"/>
    <lineage>
        <taxon>Eukaryota</taxon>
        <taxon>Fungi</taxon>
        <taxon>Dikarya</taxon>
        <taxon>Basidiomycota</taxon>
        <taxon>Agaricomycotina</taxon>
        <taxon>Agaricomycetes</taxon>
        <taxon>Agaricomycetidae</taxon>
        <taxon>Agaricales</taxon>
        <taxon>Schizophyllaceae</taxon>
        <taxon>Schizophyllum</taxon>
    </lineage>
</organism>
<dbReference type="STRING" id="578458.D8PYP3"/>
<name>D8PYP3_SCHCM</name>
<dbReference type="RefSeq" id="XP_003033631.1">
    <property type="nucleotide sequence ID" value="XM_003033585.1"/>
</dbReference>
<evidence type="ECO:0000313" key="4">
    <source>
        <dbReference type="Proteomes" id="UP000007431"/>
    </source>
</evidence>
<reference evidence="3 4" key="1">
    <citation type="journal article" date="2010" name="Nat. Biotechnol.">
        <title>Genome sequence of the model mushroom Schizophyllum commune.</title>
        <authorList>
            <person name="Ohm R.A."/>
            <person name="de Jong J.F."/>
            <person name="Lugones L.G."/>
            <person name="Aerts A."/>
            <person name="Kothe E."/>
            <person name="Stajich J.E."/>
            <person name="de Vries R.P."/>
            <person name="Record E."/>
            <person name="Levasseur A."/>
            <person name="Baker S.E."/>
            <person name="Bartholomew K.A."/>
            <person name="Coutinho P.M."/>
            <person name="Erdmann S."/>
            <person name="Fowler T.J."/>
            <person name="Gathman A.C."/>
            <person name="Lombard V."/>
            <person name="Henrissat B."/>
            <person name="Knabe N."/>
            <person name="Kuees U."/>
            <person name="Lilly W.W."/>
            <person name="Lindquist E."/>
            <person name="Lucas S."/>
            <person name="Magnuson J.K."/>
            <person name="Piumi F."/>
            <person name="Raudaskoski M."/>
            <person name="Salamov A."/>
            <person name="Schmutz J."/>
            <person name="Schwarze F.W.M.R."/>
            <person name="vanKuyk P.A."/>
            <person name="Horton J.S."/>
            <person name="Grigoriev I.V."/>
            <person name="Woesten H.A.B."/>
        </authorList>
    </citation>
    <scope>NUCLEOTIDE SEQUENCE [LARGE SCALE GENOMIC DNA]</scope>
    <source>
        <strain evidence="4">H4-8 / FGSC 9210</strain>
    </source>
</reference>
<sequence>MRAFTIASVAAALVASVSAHMEMTSPPPLRSKANKNAGQNIDYSMTSPLEADGSNFPCKGYLDDTEGKESVATWQAGSSQQITITGGANHGGGSCQLSISEDEGKTFKVIKSFEGKCPANSGDNTLNVDIPTDVKNGDVVFAWTWNNEIGNREFYMNCAMVTIENGGSGLDSYPDMFVAQLSSINSCTIAEGIDVKYPNPGDQVETADGANLGDPTGDCGATGSSSGGSSGGSGSSSAGGAGATGASSAGGAGASASVSIGIGGGSGSAPTSAAGASSAAASATGVNNGGDVGGLSSALGGASSAAGAGGASATSAASGSSATGAAGSSGSAGGASGASGAAGSSATGAAGGASGTGSASGAAGSAVPCDNEGETRCDSTTTWSVCGSGIWQNMGSTAAGMKCVNGSMELDSDSAASSSPAASARALREARSFVSHKRHWKSRRHA</sequence>